<dbReference type="PANTHER" id="PTHR11782:SF127">
    <property type="entry name" value="NTPASE, ISOFORM F"/>
    <property type="match status" value="1"/>
</dbReference>
<evidence type="ECO:0000313" key="6">
    <source>
        <dbReference type="Proteomes" id="UP000031737"/>
    </source>
</evidence>
<sequence>MKAFLARSRGTRRPCLGLTFALICVFVVAAVYLTAYSVGRMSMVTRGQEKLELTARIVSSMTERLLHCEAQRRQLSGGQATARMALEIARDAQAKLETELELFRSRNTLGLQSVEECNKELALLKEKGVGALLSAQLLDRLAEERQLYLNSLAVVNASSEVGRSQTADLWVATAKETRRWEAAAHSKKKLLQTCNDATQRYSVVFDAGSTGSRVHVFRYKLISNPHAGKFAGDVKQQSLLPFLRLEDELFVENHEPLAGFDNATRAAVSLLPLLDAAKSYIPASLHACAPLELKATAGLRRVGRERAQAVLHAVRRLFAREPFWIRSELDSVRILEGREEGPLAWLTVNYLIGTIQDDAKTATIVDLGGGSTQIVMHSNDTNALNTPAEFLHALNVGGRSIVVYQHSYEGNGLHAAKEQLLEVVAANVTGKGPAAQELNTSTSTGIDNGFNVSDDVVRDAFPCFPKGYVHVESGISNTRDGGQVPSMEACSALFRRHVVRKHQPCGGASCGFNGVLQPNISAALTGPVYAFSFYYDCLKPYIKGEVILVQDVLQIATRVCHSMKVAQELHATKDTAKEGGLRKPEMECFELSYLFTLLHNGFGFPLEQQLHIAKKINGFEVSWALGASLATLEGQSA</sequence>
<evidence type="ECO:0000313" key="5">
    <source>
        <dbReference type="EMBL" id="ESL10389.1"/>
    </source>
</evidence>
<reference evidence="5 6" key="1">
    <citation type="submission" date="2013-07" db="EMBL/GenBank/DDBJ databases">
        <authorList>
            <person name="Stoco P.H."/>
            <person name="Wagner G."/>
            <person name="Gerber A."/>
            <person name="Zaha A."/>
            <person name="Thompson C."/>
            <person name="Bartholomeu D.C."/>
            <person name="Luckemeyer D.D."/>
            <person name="Bahia D."/>
            <person name="Loreto E."/>
            <person name="Prestes E.B."/>
            <person name="Lima F.M."/>
            <person name="Rodrigues-Luiz G."/>
            <person name="Vallejo G.A."/>
            <person name="Filho J.F."/>
            <person name="Monteiro K.M."/>
            <person name="Tyler K.M."/>
            <person name="de Almeida L.G."/>
            <person name="Ortiz M.F."/>
            <person name="Siervo M.A."/>
            <person name="de Moraes M.H."/>
            <person name="Cunha O.L."/>
            <person name="Mendonca-Neto R."/>
            <person name="Silva R."/>
            <person name="Teixeira S.M."/>
            <person name="Murta S.M."/>
            <person name="Sincero T.C."/>
            <person name="Mendes T.A."/>
            <person name="Urmenyi T.P."/>
            <person name="Silva V.G."/>
            <person name="da Rocha W.D."/>
            <person name="Andersson B."/>
            <person name="Romanha A.J."/>
            <person name="Steindel M."/>
            <person name="de Vasconcelos A.T."/>
            <person name="Grisard E.C."/>
        </authorList>
    </citation>
    <scope>NUCLEOTIDE SEQUENCE [LARGE SCALE GENOMIC DNA]</scope>
    <source>
        <strain evidence="5 6">SC58</strain>
    </source>
</reference>
<comment type="caution">
    <text evidence="5">The sequence shown here is derived from an EMBL/GenBank/DDBJ whole genome shotgun (WGS) entry which is preliminary data.</text>
</comment>
<dbReference type="PROSITE" id="PS01238">
    <property type="entry name" value="GDA1_CD39_NTPASE"/>
    <property type="match status" value="1"/>
</dbReference>
<dbReference type="EMBL" id="AUPL01001880">
    <property type="protein sequence ID" value="ESL10389.1"/>
    <property type="molecule type" value="Genomic_DNA"/>
</dbReference>
<accession>A0A061J687</accession>
<keyword evidence="2" id="KW-0378">Hydrolase</keyword>
<dbReference type="Gene3D" id="3.30.420.150">
    <property type="entry name" value="Exopolyphosphatase. Domain 2"/>
    <property type="match status" value="1"/>
</dbReference>
<gene>
    <name evidence="5" type="ORF">TRSC58_01880</name>
</gene>
<keyword evidence="4" id="KW-0547">Nucleotide-binding</keyword>
<evidence type="ECO:0000256" key="1">
    <source>
        <dbReference type="ARBA" id="ARBA00009283"/>
    </source>
</evidence>
<proteinExistence type="inferred from homology"/>
<organism evidence="5 6">
    <name type="scientific">Trypanosoma rangeli SC58</name>
    <dbReference type="NCBI Taxonomy" id="429131"/>
    <lineage>
        <taxon>Eukaryota</taxon>
        <taxon>Discoba</taxon>
        <taxon>Euglenozoa</taxon>
        <taxon>Kinetoplastea</taxon>
        <taxon>Metakinetoplastina</taxon>
        <taxon>Trypanosomatida</taxon>
        <taxon>Trypanosomatidae</taxon>
        <taxon>Trypanosoma</taxon>
        <taxon>Herpetosoma</taxon>
    </lineage>
</organism>
<feature type="active site" description="Proton acceptor" evidence="3">
    <location>
        <position position="340"/>
    </location>
</feature>
<keyword evidence="6" id="KW-1185">Reference proteome</keyword>
<dbReference type="GO" id="GO:0005524">
    <property type="term" value="F:ATP binding"/>
    <property type="evidence" value="ECO:0007669"/>
    <property type="project" value="UniProtKB-KW"/>
</dbReference>
<dbReference type="Pfam" id="PF01150">
    <property type="entry name" value="GDA1_CD39"/>
    <property type="match status" value="1"/>
</dbReference>
<dbReference type="PANTHER" id="PTHR11782">
    <property type="entry name" value="ADENOSINE/GUANOSINE DIPHOSPHATASE"/>
    <property type="match status" value="1"/>
</dbReference>
<dbReference type="GO" id="GO:0016787">
    <property type="term" value="F:hydrolase activity"/>
    <property type="evidence" value="ECO:0007669"/>
    <property type="project" value="UniProtKB-KW"/>
</dbReference>
<evidence type="ECO:0000256" key="3">
    <source>
        <dbReference type="PIRSR" id="PIRSR600407-1"/>
    </source>
</evidence>
<dbReference type="OrthoDB" id="6372431at2759"/>
<dbReference type="AlphaFoldDB" id="A0A061J687"/>
<protein>
    <submittedName>
        <fullName evidence="5">Nucleoside phosphatase</fullName>
    </submittedName>
</protein>
<keyword evidence="4" id="KW-0067">ATP-binding</keyword>
<dbReference type="InterPro" id="IPR000407">
    <property type="entry name" value="GDA1_CD39_NTPase"/>
</dbReference>
<name>A0A061J687_TRYRA</name>
<comment type="similarity">
    <text evidence="1">Belongs to the GDA1/CD39 NTPase family.</text>
</comment>
<dbReference type="Gene3D" id="3.30.420.40">
    <property type="match status" value="1"/>
</dbReference>
<evidence type="ECO:0000256" key="4">
    <source>
        <dbReference type="PIRSR" id="PIRSR600407-2"/>
    </source>
</evidence>
<feature type="binding site" evidence="4">
    <location>
        <begin position="369"/>
        <end position="373"/>
    </location>
    <ligand>
        <name>ATP</name>
        <dbReference type="ChEBI" id="CHEBI:30616"/>
    </ligand>
</feature>
<evidence type="ECO:0000256" key="2">
    <source>
        <dbReference type="ARBA" id="ARBA00022801"/>
    </source>
</evidence>
<dbReference type="Proteomes" id="UP000031737">
    <property type="component" value="Unassembled WGS sequence"/>
</dbReference>
<dbReference type="VEuPathDB" id="TriTrypDB:TRSC58_01880"/>